<dbReference type="Pfam" id="PF07366">
    <property type="entry name" value="SnoaL"/>
    <property type="match status" value="1"/>
</dbReference>
<organism evidence="1 2">
    <name type="scientific">Gemmatirosa kalamazoonensis</name>
    <dbReference type="NCBI Taxonomy" id="861299"/>
    <lineage>
        <taxon>Bacteria</taxon>
        <taxon>Pseudomonadati</taxon>
        <taxon>Gemmatimonadota</taxon>
        <taxon>Gemmatimonadia</taxon>
        <taxon>Gemmatimonadales</taxon>
        <taxon>Gemmatimonadaceae</taxon>
        <taxon>Gemmatirosa</taxon>
    </lineage>
</organism>
<reference evidence="1 2" key="1">
    <citation type="journal article" date="2014" name="Genome Announc.">
        <title>Genome Sequence and Methylome of Soil Bacterium Gemmatirosa kalamazoonensis KBS708T, a Member of the Rarely Cultivated Gemmatimonadetes Phylum.</title>
        <authorList>
            <person name="Debruyn J.M."/>
            <person name="Radosevich M."/>
            <person name="Wommack K.E."/>
            <person name="Polson S.W."/>
            <person name="Hauser L.J."/>
            <person name="Fawaz M.N."/>
            <person name="Korlach J."/>
            <person name="Tsai Y.C."/>
        </authorList>
    </citation>
    <scope>NUCLEOTIDE SEQUENCE [LARGE SCALE GENOMIC DNA]</scope>
    <source>
        <strain evidence="1 2">KBS708</strain>
    </source>
</reference>
<dbReference type="HOGENOM" id="CLU_100997_5_0_0"/>
<dbReference type="Gene3D" id="3.10.450.50">
    <property type="match status" value="1"/>
</dbReference>
<evidence type="ECO:0008006" key="3">
    <source>
        <dbReference type="Google" id="ProtNLM"/>
    </source>
</evidence>
<sequence length="137" mass="15318">METMQQITDYQRVWSDGLNRGDVSTADEAFAPDCTIHFIGLPEPVRGVEAWKQLVAGFLTAFPDMHFTMDEGIVSGDRVAWRWHARGTHMGPLGPLPATGRAVSIWGLIVDHVVDGRVVERWEQFDQTGMLQQLGVQ</sequence>
<dbReference type="PANTHER" id="PTHR38436">
    <property type="entry name" value="POLYKETIDE CYCLASE SNOAL-LIKE DOMAIN"/>
    <property type="match status" value="1"/>
</dbReference>
<dbReference type="InterPro" id="IPR009959">
    <property type="entry name" value="Cyclase_SnoaL-like"/>
</dbReference>
<dbReference type="KEGG" id="gba:J421_2153"/>
<dbReference type="Proteomes" id="UP000019151">
    <property type="component" value="Chromosome"/>
</dbReference>
<dbReference type="AlphaFoldDB" id="W0RHA2"/>
<gene>
    <name evidence="1" type="ORF">J421_2153</name>
</gene>
<dbReference type="GO" id="GO:0030638">
    <property type="term" value="P:polyketide metabolic process"/>
    <property type="evidence" value="ECO:0007669"/>
    <property type="project" value="InterPro"/>
</dbReference>
<dbReference type="SUPFAM" id="SSF54427">
    <property type="entry name" value="NTF2-like"/>
    <property type="match status" value="1"/>
</dbReference>
<name>W0RHA2_9BACT</name>
<dbReference type="PANTHER" id="PTHR38436:SF1">
    <property type="entry name" value="ESTER CYCLASE"/>
    <property type="match status" value="1"/>
</dbReference>
<protein>
    <recommendedName>
        <fullName evidence="3">SnoaL-like polyketide cyclase</fullName>
    </recommendedName>
</protein>
<evidence type="ECO:0000313" key="2">
    <source>
        <dbReference type="Proteomes" id="UP000019151"/>
    </source>
</evidence>
<dbReference type="RefSeq" id="WP_025411178.1">
    <property type="nucleotide sequence ID" value="NZ_CP007128.1"/>
</dbReference>
<dbReference type="InParanoid" id="W0RHA2"/>
<dbReference type="STRING" id="861299.J421_2153"/>
<dbReference type="eggNOG" id="COG5485">
    <property type="taxonomic scope" value="Bacteria"/>
</dbReference>
<dbReference type="InterPro" id="IPR032710">
    <property type="entry name" value="NTF2-like_dom_sf"/>
</dbReference>
<accession>W0RHA2</accession>
<keyword evidence="2" id="KW-1185">Reference proteome</keyword>
<proteinExistence type="predicted"/>
<dbReference type="EMBL" id="CP007128">
    <property type="protein sequence ID" value="AHG89690.1"/>
    <property type="molecule type" value="Genomic_DNA"/>
</dbReference>
<evidence type="ECO:0000313" key="1">
    <source>
        <dbReference type="EMBL" id="AHG89690.1"/>
    </source>
</evidence>